<dbReference type="InterPro" id="IPR036875">
    <property type="entry name" value="Znf_CCHC_sf"/>
</dbReference>
<proteinExistence type="predicted"/>
<accession>A0A9J6CW49</accession>
<gene>
    <name evidence="2" type="ORF">HPB51_028730</name>
</gene>
<evidence type="ECO:0000256" key="1">
    <source>
        <dbReference type="SAM" id="MobiDB-lite"/>
    </source>
</evidence>
<comment type="caution">
    <text evidence="2">The sequence shown here is derived from an EMBL/GenBank/DDBJ whole genome shotgun (WGS) entry which is preliminary data.</text>
</comment>
<dbReference type="SUPFAM" id="SSF57756">
    <property type="entry name" value="Retrovirus zinc finger-like domains"/>
    <property type="match status" value="1"/>
</dbReference>
<feature type="compositionally biased region" description="Polar residues" evidence="1">
    <location>
        <begin position="156"/>
        <end position="167"/>
    </location>
</feature>
<dbReference type="AlphaFoldDB" id="A0A9J6CW49"/>
<feature type="region of interest" description="Disordered" evidence="1">
    <location>
        <begin position="145"/>
        <end position="167"/>
    </location>
</feature>
<evidence type="ECO:0000313" key="3">
    <source>
        <dbReference type="Proteomes" id="UP000821866"/>
    </source>
</evidence>
<dbReference type="GO" id="GO:0008270">
    <property type="term" value="F:zinc ion binding"/>
    <property type="evidence" value="ECO:0007669"/>
    <property type="project" value="InterPro"/>
</dbReference>
<dbReference type="EMBL" id="JABSTU010005637">
    <property type="protein sequence ID" value="KAH7940402.1"/>
    <property type="molecule type" value="Genomic_DNA"/>
</dbReference>
<name>A0A9J6CW49_RHIMP</name>
<reference evidence="2" key="2">
    <citation type="submission" date="2021-09" db="EMBL/GenBank/DDBJ databases">
        <authorList>
            <person name="Jia N."/>
            <person name="Wang J."/>
            <person name="Shi W."/>
            <person name="Du L."/>
            <person name="Sun Y."/>
            <person name="Zhan W."/>
            <person name="Jiang J."/>
            <person name="Wang Q."/>
            <person name="Zhang B."/>
            <person name="Ji P."/>
            <person name="Sakyi L.B."/>
            <person name="Cui X."/>
            <person name="Yuan T."/>
            <person name="Jiang B."/>
            <person name="Yang W."/>
            <person name="Lam T.T.-Y."/>
            <person name="Chang Q."/>
            <person name="Ding S."/>
            <person name="Wang X."/>
            <person name="Zhu J."/>
            <person name="Ruan X."/>
            <person name="Zhao L."/>
            <person name="Wei J."/>
            <person name="Que T."/>
            <person name="Du C."/>
            <person name="Cheng J."/>
            <person name="Dai P."/>
            <person name="Han X."/>
            <person name="Huang E."/>
            <person name="Gao Y."/>
            <person name="Liu J."/>
            <person name="Shao H."/>
            <person name="Ye R."/>
            <person name="Li L."/>
            <person name="Wei W."/>
            <person name="Wang X."/>
            <person name="Wang C."/>
            <person name="Huo Q."/>
            <person name="Li W."/>
            <person name="Guo W."/>
            <person name="Chen H."/>
            <person name="Chen S."/>
            <person name="Zhou L."/>
            <person name="Zhou L."/>
            <person name="Ni X."/>
            <person name="Tian J."/>
            <person name="Zhou Y."/>
            <person name="Sheng Y."/>
            <person name="Liu T."/>
            <person name="Pan Y."/>
            <person name="Xia L."/>
            <person name="Li J."/>
            <person name="Zhao F."/>
            <person name="Cao W."/>
        </authorList>
    </citation>
    <scope>NUCLEOTIDE SEQUENCE</scope>
    <source>
        <strain evidence="2">Rmic-2018</strain>
        <tissue evidence="2">Larvae</tissue>
    </source>
</reference>
<dbReference type="Proteomes" id="UP000821866">
    <property type="component" value="Unassembled WGS sequence"/>
</dbReference>
<dbReference type="VEuPathDB" id="VectorBase:LOC119186294"/>
<evidence type="ECO:0000313" key="2">
    <source>
        <dbReference type="EMBL" id="KAH7940402.1"/>
    </source>
</evidence>
<sequence length="167" mass="18541">MLKIHWVPFHIPEKALRKALSKFGTLKDGRLDEWIAPGLEFAESTSQVLRVILNEGVSVEELPHLFKFYNGSVLVVVPERVPVCLSYQRHRHIRRGCQAPRCTGCRAFGHIREDCARTYASVIGASATVDDSHENSMDADEAGTVAPMAEDCSPQRGLSGQPSRTVR</sequence>
<organism evidence="2 3">
    <name type="scientific">Rhipicephalus microplus</name>
    <name type="common">Cattle tick</name>
    <name type="synonym">Boophilus microplus</name>
    <dbReference type="NCBI Taxonomy" id="6941"/>
    <lineage>
        <taxon>Eukaryota</taxon>
        <taxon>Metazoa</taxon>
        <taxon>Ecdysozoa</taxon>
        <taxon>Arthropoda</taxon>
        <taxon>Chelicerata</taxon>
        <taxon>Arachnida</taxon>
        <taxon>Acari</taxon>
        <taxon>Parasitiformes</taxon>
        <taxon>Ixodida</taxon>
        <taxon>Ixodoidea</taxon>
        <taxon>Ixodidae</taxon>
        <taxon>Rhipicephalinae</taxon>
        <taxon>Rhipicephalus</taxon>
        <taxon>Boophilus</taxon>
    </lineage>
</organism>
<dbReference type="GO" id="GO:0003676">
    <property type="term" value="F:nucleic acid binding"/>
    <property type="evidence" value="ECO:0007669"/>
    <property type="project" value="InterPro"/>
</dbReference>
<keyword evidence="3" id="KW-1185">Reference proteome</keyword>
<protein>
    <submittedName>
        <fullName evidence="2">Uncharacterized protein</fullName>
    </submittedName>
</protein>
<reference evidence="2" key="1">
    <citation type="journal article" date="2020" name="Cell">
        <title>Large-Scale Comparative Analyses of Tick Genomes Elucidate Their Genetic Diversity and Vector Capacities.</title>
        <authorList>
            <consortium name="Tick Genome and Microbiome Consortium (TIGMIC)"/>
            <person name="Jia N."/>
            <person name="Wang J."/>
            <person name="Shi W."/>
            <person name="Du L."/>
            <person name="Sun Y."/>
            <person name="Zhan W."/>
            <person name="Jiang J.F."/>
            <person name="Wang Q."/>
            <person name="Zhang B."/>
            <person name="Ji P."/>
            <person name="Bell-Sakyi L."/>
            <person name="Cui X.M."/>
            <person name="Yuan T.T."/>
            <person name="Jiang B.G."/>
            <person name="Yang W.F."/>
            <person name="Lam T.T."/>
            <person name="Chang Q.C."/>
            <person name="Ding S.J."/>
            <person name="Wang X.J."/>
            <person name="Zhu J.G."/>
            <person name="Ruan X.D."/>
            <person name="Zhao L."/>
            <person name="Wei J.T."/>
            <person name="Ye R.Z."/>
            <person name="Que T.C."/>
            <person name="Du C.H."/>
            <person name="Zhou Y.H."/>
            <person name="Cheng J.X."/>
            <person name="Dai P.F."/>
            <person name="Guo W.B."/>
            <person name="Han X.H."/>
            <person name="Huang E.J."/>
            <person name="Li L.F."/>
            <person name="Wei W."/>
            <person name="Gao Y.C."/>
            <person name="Liu J.Z."/>
            <person name="Shao H.Z."/>
            <person name="Wang X."/>
            <person name="Wang C.C."/>
            <person name="Yang T.C."/>
            <person name="Huo Q.B."/>
            <person name="Li W."/>
            <person name="Chen H.Y."/>
            <person name="Chen S.E."/>
            <person name="Zhou L.G."/>
            <person name="Ni X.B."/>
            <person name="Tian J.H."/>
            <person name="Sheng Y."/>
            <person name="Liu T."/>
            <person name="Pan Y.S."/>
            <person name="Xia L.Y."/>
            <person name="Li J."/>
            <person name="Zhao F."/>
            <person name="Cao W.C."/>
        </authorList>
    </citation>
    <scope>NUCLEOTIDE SEQUENCE</scope>
    <source>
        <strain evidence="2">Rmic-2018</strain>
    </source>
</reference>